<accession>A0A6V8L834</accession>
<evidence type="ECO:0000313" key="2">
    <source>
        <dbReference type="Proteomes" id="UP000482960"/>
    </source>
</evidence>
<name>A0A6V8L834_9ACTN</name>
<comment type="caution">
    <text evidence="1">The sequence shown here is derived from an EMBL/GenBank/DDBJ whole genome shotgun (WGS) entry which is preliminary data.</text>
</comment>
<reference evidence="1 2" key="2">
    <citation type="submission" date="2020-03" db="EMBL/GenBank/DDBJ databases">
        <authorList>
            <person name="Ichikawa N."/>
            <person name="Kimura A."/>
            <person name="Kitahashi Y."/>
            <person name="Uohara A."/>
        </authorList>
    </citation>
    <scope>NUCLEOTIDE SEQUENCE [LARGE SCALE GENOMIC DNA]</scope>
    <source>
        <strain evidence="1 2">NBRC 108638</strain>
    </source>
</reference>
<dbReference type="EMBL" id="BLPG01000001">
    <property type="protein sequence ID" value="GFJ93422.1"/>
    <property type="molecule type" value="Genomic_DNA"/>
</dbReference>
<reference evidence="1 2" key="1">
    <citation type="submission" date="2020-03" db="EMBL/GenBank/DDBJ databases">
        <title>Whole genome shotgun sequence of Phytohabitans rumicis NBRC 108638.</title>
        <authorList>
            <person name="Komaki H."/>
            <person name="Tamura T."/>
        </authorList>
    </citation>
    <scope>NUCLEOTIDE SEQUENCE [LARGE SCALE GENOMIC DNA]</scope>
    <source>
        <strain evidence="1 2">NBRC 108638</strain>
    </source>
</reference>
<gene>
    <name evidence="1" type="ORF">Prum_070640</name>
</gene>
<proteinExistence type="predicted"/>
<organism evidence="1 2">
    <name type="scientific">Phytohabitans rumicis</name>
    <dbReference type="NCBI Taxonomy" id="1076125"/>
    <lineage>
        <taxon>Bacteria</taxon>
        <taxon>Bacillati</taxon>
        <taxon>Actinomycetota</taxon>
        <taxon>Actinomycetes</taxon>
        <taxon>Micromonosporales</taxon>
        <taxon>Micromonosporaceae</taxon>
    </lineage>
</organism>
<dbReference type="RefSeq" id="WP_173080050.1">
    <property type="nucleotide sequence ID" value="NZ_BAABJB010000034.1"/>
</dbReference>
<evidence type="ECO:0000313" key="1">
    <source>
        <dbReference type="EMBL" id="GFJ93422.1"/>
    </source>
</evidence>
<sequence length="83" mass="9306">MPGDQQDQLRKTIRALIHQRTGHPVQTHSINGTVYVECPAIYERRAEQGMREAADAIGAVLKGEPPPLLDQDWAISWTAWDVT</sequence>
<dbReference type="Proteomes" id="UP000482960">
    <property type="component" value="Unassembled WGS sequence"/>
</dbReference>
<keyword evidence="2" id="KW-1185">Reference proteome</keyword>
<dbReference type="AlphaFoldDB" id="A0A6V8L834"/>
<protein>
    <submittedName>
        <fullName evidence="1">Uncharacterized protein</fullName>
    </submittedName>
</protein>